<dbReference type="STRING" id="411473.RUMCAL_00644"/>
<evidence type="ECO:0000313" key="4">
    <source>
        <dbReference type="EMBL" id="ERJ96990.1"/>
    </source>
</evidence>
<dbReference type="Proteomes" id="UP000016662">
    <property type="component" value="Unassembled WGS sequence"/>
</dbReference>
<keyword evidence="3 4" id="KW-0548">Nucleotidyltransferase</keyword>
<evidence type="ECO:0000256" key="3">
    <source>
        <dbReference type="ARBA" id="ARBA00022695"/>
    </source>
</evidence>
<evidence type="ECO:0000313" key="5">
    <source>
        <dbReference type="Proteomes" id="UP000016662"/>
    </source>
</evidence>
<gene>
    <name evidence="4" type="ORF">RUMCAL_00644</name>
</gene>
<dbReference type="HOGENOM" id="CLU_025603_1_2_9"/>
<dbReference type="PATRIC" id="fig|411473.3.peg.510"/>
<dbReference type="CDD" id="cd04193">
    <property type="entry name" value="UDPGlcNAc_PPase"/>
    <property type="match status" value="1"/>
</dbReference>
<dbReference type="InterPro" id="IPR029044">
    <property type="entry name" value="Nucleotide-diphossugar_trans"/>
</dbReference>
<dbReference type="eggNOG" id="COG4284">
    <property type="taxonomic scope" value="Bacteria"/>
</dbReference>
<name>U2KY07_9FIRM</name>
<dbReference type="InterPro" id="IPR039741">
    <property type="entry name" value="UDP-sugar_pyrophosphorylase"/>
</dbReference>
<reference evidence="4 5" key="1">
    <citation type="submission" date="2013-07" db="EMBL/GenBank/DDBJ databases">
        <authorList>
            <person name="Weinstock G."/>
            <person name="Sodergren E."/>
            <person name="Wylie T."/>
            <person name="Fulton L."/>
            <person name="Fulton R."/>
            <person name="Fronick C."/>
            <person name="O'Laughlin M."/>
            <person name="Godfrey J."/>
            <person name="Miner T."/>
            <person name="Herter B."/>
            <person name="Appelbaum E."/>
            <person name="Cordes M."/>
            <person name="Lek S."/>
            <person name="Wollam A."/>
            <person name="Pepin K.H."/>
            <person name="Palsikar V.B."/>
            <person name="Mitreva M."/>
            <person name="Wilson R.K."/>
        </authorList>
    </citation>
    <scope>NUCLEOTIDE SEQUENCE [LARGE SCALE GENOMIC DNA]</scope>
    <source>
        <strain evidence="4 5">ATCC 27760</strain>
    </source>
</reference>
<keyword evidence="5" id="KW-1185">Reference proteome</keyword>
<dbReference type="Pfam" id="PF01704">
    <property type="entry name" value="UDPGP"/>
    <property type="match status" value="1"/>
</dbReference>
<accession>U2KY07</accession>
<dbReference type="EMBL" id="AWVF01000076">
    <property type="protein sequence ID" value="ERJ96990.1"/>
    <property type="molecule type" value="Genomic_DNA"/>
</dbReference>
<dbReference type="PANTHER" id="PTHR11952">
    <property type="entry name" value="UDP- GLUCOSE PYROPHOSPHORYLASE"/>
    <property type="match status" value="1"/>
</dbReference>
<dbReference type="InterPro" id="IPR002618">
    <property type="entry name" value="UDPGP_fam"/>
</dbReference>
<dbReference type="AlphaFoldDB" id="U2KY07"/>
<dbReference type="SUPFAM" id="SSF53448">
    <property type="entry name" value="Nucleotide-diphospho-sugar transferases"/>
    <property type="match status" value="1"/>
</dbReference>
<proteinExistence type="inferred from homology"/>
<protein>
    <submittedName>
        <fullName evidence="4">UTP--glucose-1-phosphate uridylyltransferase</fullName>
    </submittedName>
</protein>
<keyword evidence="2 4" id="KW-0808">Transferase</keyword>
<comment type="caution">
    <text evidence="4">The sequence shown here is derived from an EMBL/GenBank/DDBJ whole genome shotgun (WGS) entry which is preliminary data.</text>
</comment>
<dbReference type="PANTHER" id="PTHR11952:SF2">
    <property type="entry name" value="LD24639P"/>
    <property type="match status" value="1"/>
</dbReference>
<dbReference type="GO" id="GO:0070569">
    <property type="term" value="F:uridylyltransferase activity"/>
    <property type="evidence" value="ECO:0007669"/>
    <property type="project" value="InterPro"/>
</dbReference>
<comment type="similarity">
    <text evidence="1">Belongs to the UDPGP type 1 family.</text>
</comment>
<dbReference type="OrthoDB" id="9806910at2"/>
<sequence>MTYEEALTYLTAHGQQHLLRYYPTLTPAQQEHLLEQISNLHLERPQFQNREAAAQQRGHFAPLGAVTLEQIAEKADEYRRIGLQAIRDAKVGAVLLAGGQGSRLGFDHPKGMYNMGKTRDLYIFECLIHNLKKVTDEAEAYVPLMIMTSEQNDAETRAFLKEHDYFGYSADNVHFFKQETEPAVDENGKIFLNAPDQIVLSPNGNGGWFSSMQRAGLLQTIEEIGLEWLNVFAVDNVLQQIADPVFIGATIASGCASGGKVVSKADPDERVGVLCLEDNKPSIVEYYEMTEEMRTLRNEDGSLAYRFGVILNYLFRVDALMHTLGSDFPLHIAHKKISHLNEAGELVKPEEPNGYKFETLVLDMVHMQDSCLAFEVDRSKEFAPVKNAVGVDSVETARALLEQNGVVL</sequence>
<organism evidence="4 5">
    <name type="scientific">Ruminococcus callidus ATCC 27760</name>
    <dbReference type="NCBI Taxonomy" id="411473"/>
    <lineage>
        <taxon>Bacteria</taxon>
        <taxon>Bacillati</taxon>
        <taxon>Bacillota</taxon>
        <taxon>Clostridia</taxon>
        <taxon>Eubacteriales</taxon>
        <taxon>Oscillospiraceae</taxon>
        <taxon>Ruminococcus</taxon>
    </lineage>
</organism>
<dbReference type="Gene3D" id="3.90.550.10">
    <property type="entry name" value="Spore Coat Polysaccharide Biosynthesis Protein SpsA, Chain A"/>
    <property type="match status" value="1"/>
</dbReference>
<evidence type="ECO:0000256" key="2">
    <source>
        <dbReference type="ARBA" id="ARBA00022679"/>
    </source>
</evidence>
<dbReference type="RefSeq" id="WP_021682075.1">
    <property type="nucleotide sequence ID" value="NZ_KI260397.1"/>
</dbReference>
<evidence type="ECO:0000256" key="1">
    <source>
        <dbReference type="ARBA" id="ARBA00010401"/>
    </source>
</evidence>